<dbReference type="PANTHER" id="PTHR38926:SF72">
    <property type="entry name" value="IM:7136021-RELATED"/>
    <property type="match status" value="1"/>
</dbReference>
<dbReference type="InterPro" id="IPR036047">
    <property type="entry name" value="F-box-like_dom_sf"/>
</dbReference>
<accession>T1KW12</accession>
<keyword evidence="3" id="KW-1185">Reference proteome</keyword>
<dbReference type="HOGENOM" id="CLU_097321_0_0_1"/>
<proteinExistence type="predicted"/>
<sequence length="385" mass="45034">MLINELPDDCLLAIFDRLNNLYYLMACYKVCHKWSPLIAQRIKKVKYFLDYYAYTFAHSPAHSPDYSHDYVFYRDRDPIDLAGPRTLFPNLIVAEFSDSFSVKVKFEDIVAFVRNHESLKGIITSSSGIMEEYCDKLEMLASDSIKSWILMNYSSLKQLALFGGTLHNLERAAHYLPNLERLHTLFYDSYHNGPVWEKLKVVELATTPDSSCEIFYGFQFMDSCPNLQSAHISVISGALFVDETLKQASLQDLVIDFYYNGQIWNDLKRTLMKYPNLKHLSLRSPKYMTDEHIKQLVNMLPNLVIFDVSRCGGVTQRAADYVKDYCKRNGRSTKFYFNGNRHEIQLDWPWLSTKIEKISRGFDFMKHCFLKDFYNLSYFLVPIDY</sequence>
<dbReference type="Gene3D" id="3.80.10.10">
    <property type="entry name" value="Ribonuclease Inhibitor"/>
    <property type="match status" value="1"/>
</dbReference>
<protein>
    <recommendedName>
        <fullName evidence="1">F-box domain-containing protein</fullName>
    </recommendedName>
</protein>
<feature type="domain" description="F-box" evidence="1">
    <location>
        <begin position="6"/>
        <end position="47"/>
    </location>
</feature>
<name>T1KW12_TETUR</name>
<evidence type="ECO:0000259" key="1">
    <source>
        <dbReference type="SMART" id="SM00256"/>
    </source>
</evidence>
<evidence type="ECO:0000313" key="3">
    <source>
        <dbReference type="Proteomes" id="UP000015104"/>
    </source>
</evidence>
<dbReference type="PANTHER" id="PTHR38926">
    <property type="entry name" value="F-BOX DOMAIN CONTAINING PROTEIN, EXPRESSED"/>
    <property type="match status" value="1"/>
</dbReference>
<dbReference type="EMBL" id="CAEY01000631">
    <property type="status" value="NOT_ANNOTATED_CDS"/>
    <property type="molecule type" value="Genomic_DNA"/>
</dbReference>
<evidence type="ECO:0000313" key="2">
    <source>
        <dbReference type="EnsemblMetazoa" id="tetur248g00020.1"/>
    </source>
</evidence>
<reference evidence="2" key="2">
    <citation type="submission" date="2015-06" db="UniProtKB">
        <authorList>
            <consortium name="EnsemblMetazoa"/>
        </authorList>
    </citation>
    <scope>IDENTIFICATION</scope>
</reference>
<dbReference type="AlphaFoldDB" id="T1KW12"/>
<dbReference type="EnsemblMetazoa" id="tetur248g00020.1">
    <property type="protein sequence ID" value="tetur248g00020.1"/>
    <property type="gene ID" value="tetur248g00020"/>
</dbReference>
<gene>
    <name evidence="2" type="primary">107368281</name>
</gene>
<dbReference type="Proteomes" id="UP000015104">
    <property type="component" value="Unassembled WGS sequence"/>
</dbReference>
<reference evidence="3" key="1">
    <citation type="submission" date="2011-08" db="EMBL/GenBank/DDBJ databases">
        <authorList>
            <person name="Rombauts S."/>
        </authorList>
    </citation>
    <scope>NUCLEOTIDE SEQUENCE</scope>
    <source>
        <strain evidence="3">London</strain>
    </source>
</reference>
<dbReference type="InterPro" id="IPR032675">
    <property type="entry name" value="LRR_dom_sf"/>
</dbReference>
<dbReference type="InterPro" id="IPR001810">
    <property type="entry name" value="F-box_dom"/>
</dbReference>
<dbReference type="SMART" id="SM00256">
    <property type="entry name" value="FBOX"/>
    <property type="match status" value="1"/>
</dbReference>
<organism evidence="2 3">
    <name type="scientific">Tetranychus urticae</name>
    <name type="common">Two-spotted spider mite</name>
    <dbReference type="NCBI Taxonomy" id="32264"/>
    <lineage>
        <taxon>Eukaryota</taxon>
        <taxon>Metazoa</taxon>
        <taxon>Ecdysozoa</taxon>
        <taxon>Arthropoda</taxon>
        <taxon>Chelicerata</taxon>
        <taxon>Arachnida</taxon>
        <taxon>Acari</taxon>
        <taxon>Acariformes</taxon>
        <taxon>Trombidiformes</taxon>
        <taxon>Prostigmata</taxon>
        <taxon>Eleutherengona</taxon>
        <taxon>Raphignathae</taxon>
        <taxon>Tetranychoidea</taxon>
        <taxon>Tetranychidae</taxon>
        <taxon>Tetranychus</taxon>
    </lineage>
</organism>
<dbReference type="SUPFAM" id="SSF52047">
    <property type="entry name" value="RNI-like"/>
    <property type="match status" value="1"/>
</dbReference>
<dbReference type="Gene3D" id="1.20.1280.50">
    <property type="match status" value="1"/>
</dbReference>
<dbReference type="SUPFAM" id="SSF81383">
    <property type="entry name" value="F-box domain"/>
    <property type="match status" value="1"/>
</dbReference>